<dbReference type="Gene3D" id="2.60.410.10">
    <property type="entry name" value="D-Ala-D-Ala carboxypeptidase, C-terminal domain"/>
    <property type="match status" value="1"/>
</dbReference>
<keyword evidence="9" id="KW-0133">Cell shape</keyword>
<dbReference type="InterPro" id="IPR012338">
    <property type="entry name" value="Beta-lactam/transpept-like"/>
</dbReference>
<comment type="similarity">
    <text evidence="3 13">Belongs to the peptidase S11 family.</text>
</comment>
<keyword evidence="15" id="KW-0472">Membrane</keyword>
<evidence type="ECO:0000256" key="11">
    <source>
        <dbReference type="ARBA" id="ARBA00023316"/>
    </source>
</evidence>
<dbReference type="SUPFAM" id="SSF69189">
    <property type="entry name" value="Penicillin-binding protein associated domain"/>
    <property type="match status" value="1"/>
</dbReference>
<keyword evidence="6" id="KW-0645">Protease</keyword>
<reference evidence="18 19" key="1">
    <citation type="submission" date="2022-06" db="EMBL/GenBank/DDBJ databases">
        <title>Isolation of gut microbiota from human fecal samples.</title>
        <authorList>
            <person name="Pamer E.G."/>
            <person name="Barat B."/>
            <person name="Waligurski E."/>
            <person name="Medina S."/>
            <person name="Paddock L."/>
            <person name="Mostad J."/>
        </authorList>
    </citation>
    <scope>NUCLEOTIDE SEQUENCE [LARGE SCALE GENOMIC DNA]</scope>
    <source>
        <strain evidence="18 19">DFI.9.73</strain>
    </source>
</reference>
<evidence type="ECO:0000313" key="18">
    <source>
        <dbReference type="EMBL" id="MCQ4840271.1"/>
    </source>
</evidence>
<name>A0ABT1S025_9FIRM</name>
<protein>
    <recommendedName>
        <fullName evidence="4">serine-type D-Ala-D-Ala carboxypeptidase</fullName>
        <ecNumber evidence="4">3.4.16.4</ecNumber>
    </recommendedName>
</protein>
<dbReference type="EMBL" id="JANFZH010000021">
    <property type="protein sequence ID" value="MCQ4840271.1"/>
    <property type="molecule type" value="Genomic_DNA"/>
</dbReference>
<keyword evidence="8" id="KW-0378">Hydrolase</keyword>
<evidence type="ECO:0000256" key="13">
    <source>
        <dbReference type="RuleBase" id="RU004016"/>
    </source>
</evidence>
<evidence type="ECO:0000256" key="2">
    <source>
        <dbReference type="ARBA" id="ARBA00004752"/>
    </source>
</evidence>
<evidence type="ECO:0000313" key="19">
    <source>
        <dbReference type="Proteomes" id="UP001524473"/>
    </source>
</evidence>
<evidence type="ECO:0000259" key="17">
    <source>
        <dbReference type="SMART" id="SM00936"/>
    </source>
</evidence>
<dbReference type="RefSeq" id="WP_066863045.1">
    <property type="nucleotide sequence ID" value="NZ_CABKVV010000013.1"/>
</dbReference>
<dbReference type="PRINTS" id="PR00725">
    <property type="entry name" value="DADACBPTASE1"/>
</dbReference>
<evidence type="ECO:0000256" key="15">
    <source>
        <dbReference type="SAM" id="Phobius"/>
    </source>
</evidence>
<comment type="function">
    <text evidence="1">Removes C-terminal D-alanyl residues from sugar-peptide cell wall precursors.</text>
</comment>
<comment type="caution">
    <text evidence="18">The sequence shown here is derived from an EMBL/GenBank/DDBJ whole genome shotgun (WGS) entry which is preliminary data.</text>
</comment>
<keyword evidence="10" id="KW-0573">Peptidoglycan synthesis</keyword>
<organism evidence="18 19">
    <name type="scientific">Neglectibacter timonensis</name>
    <dbReference type="NCBI Taxonomy" id="1776382"/>
    <lineage>
        <taxon>Bacteria</taxon>
        <taxon>Bacillati</taxon>
        <taxon>Bacillota</taxon>
        <taxon>Clostridia</taxon>
        <taxon>Eubacteriales</taxon>
        <taxon>Oscillospiraceae</taxon>
        <taxon>Neglectibacter</taxon>
    </lineage>
</organism>
<keyword evidence="7 16" id="KW-0732">Signal</keyword>
<evidence type="ECO:0000256" key="8">
    <source>
        <dbReference type="ARBA" id="ARBA00022801"/>
    </source>
</evidence>
<evidence type="ECO:0000256" key="16">
    <source>
        <dbReference type="SAM" id="SignalP"/>
    </source>
</evidence>
<evidence type="ECO:0000256" key="9">
    <source>
        <dbReference type="ARBA" id="ARBA00022960"/>
    </source>
</evidence>
<feature type="region of interest" description="Disordered" evidence="14">
    <location>
        <begin position="152"/>
        <end position="215"/>
    </location>
</feature>
<evidence type="ECO:0000256" key="12">
    <source>
        <dbReference type="ARBA" id="ARBA00034000"/>
    </source>
</evidence>
<evidence type="ECO:0000256" key="10">
    <source>
        <dbReference type="ARBA" id="ARBA00022984"/>
    </source>
</evidence>
<keyword evidence="15" id="KW-1133">Transmembrane helix</keyword>
<dbReference type="EC" id="3.4.16.4" evidence="4"/>
<feature type="transmembrane region" description="Helical" evidence="15">
    <location>
        <begin position="490"/>
        <end position="512"/>
    </location>
</feature>
<dbReference type="InterPro" id="IPR037167">
    <property type="entry name" value="Peptidase_S11_C_sf"/>
</dbReference>
<dbReference type="Gene3D" id="3.40.710.10">
    <property type="entry name" value="DD-peptidase/beta-lactamase superfamily"/>
    <property type="match status" value="1"/>
</dbReference>
<dbReference type="Pfam" id="PF00768">
    <property type="entry name" value="Peptidase_S11"/>
    <property type="match status" value="2"/>
</dbReference>
<feature type="domain" description="Peptidase S11 D-Ala-D-Ala carboxypeptidase A C-terminal" evidence="17">
    <location>
        <begin position="380"/>
        <end position="472"/>
    </location>
</feature>
<keyword evidence="19" id="KW-1185">Reference proteome</keyword>
<dbReference type="InterPro" id="IPR015956">
    <property type="entry name" value="Peniciliin-bd_prot_C_sf"/>
</dbReference>
<comment type="pathway">
    <text evidence="2">Cell wall biogenesis; peptidoglycan biosynthesis.</text>
</comment>
<evidence type="ECO:0000256" key="4">
    <source>
        <dbReference type="ARBA" id="ARBA00012448"/>
    </source>
</evidence>
<dbReference type="GO" id="GO:0004180">
    <property type="term" value="F:carboxypeptidase activity"/>
    <property type="evidence" value="ECO:0007669"/>
    <property type="project" value="UniProtKB-KW"/>
</dbReference>
<dbReference type="PANTHER" id="PTHR21581:SF6">
    <property type="entry name" value="TRAFFICKING PROTEIN PARTICLE COMPLEX SUBUNIT 12"/>
    <property type="match status" value="1"/>
</dbReference>
<feature type="chain" id="PRO_5047056441" description="serine-type D-Ala-D-Ala carboxypeptidase" evidence="16">
    <location>
        <begin position="27"/>
        <end position="528"/>
    </location>
</feature>
<keyword evidence="11" id="KW-0961">Cell wall biogenesis/degradation</keyword>
<evidence type="ECO:0000256" key="14">
    <source>
        <dbReference type="SAM" id="MobiDB-lite"/>
    </source>
</evidence>
<keyword evidence="15" id="KW-0812">Transmembrane</keyword>
<accession>A0ABT1S025</accession>
<dbReference type="Proteomes" id="UP001524473">
    <property type="component" value="Unassembled WGS sequence"/>
</dbReference>
<dbReference type="Pfam" id="PF07943">
    <property type="entry name" value="PBP5_C"/>
    <property type="match status" value="1"/>
</dbReference>
<dbReference type="SUPFAM" id="SSF56601">
    <property type="entry name" value="beta-lactamase/transpeptidase-like"/>
    <property type="match status" value="1"/>
</dbReference>
<dbReference type="InterPro" id="IPR018044">
    <property type="entry name" value="Peptidase_S11"/>
</dbReference>
<dbReference type="GeneID" id="90532112"/>
<evidence type="ECO:0000256" key="3">
    <source>
        <dbReference type="ARBA" id="ARBA00007164"/>
    </source>
</evidence>
<dbReference type="InterPro" id="IPR001967">
    <property type="entry name" value="Peptidase_S11_N"/>
</dbReference>
<sequence>MKRKRITAIFLAVCLLLTTAALPVSAEGFPYTWEKDGGGPHCESLLLVNLDTDSVAYAQNPDEKRPMASLTKIMTFIVAYENIPDIENTVITASEAVLDELEGTYSSTADIMAGEKLTGLQLLYLLMVPSANDAALLLANYVNELHAAGALPSSSAESGEEGSGVDSTQPDGGSGETGENAAGTENSDSGLEAGSEEDTNAGGEGAAEWDSGQDPTDYSNTYFVKLMNEKAEELGCENTHFMNPHGLYHPDHYATARDLYRITRYALGLPNFAQITGTPAYDLAATNMREEQTFYSTNKMFNNYEDNDGNNYFYTYTTGIKTGSLNEAGYCIVSSATADGYTYICVAMGSPMLDSEGNDIDYHGEMADSRELFRWALLNLEKKTVAAQGDLLGEVKLEYAYRKDTLQLVAGDNASALLPKAVNKSSVTIQCNVPESVQAPIKKGEQVGTATLSYADEVIATIPLVASESVERSPVITIFTQGKSLFTAPWFLIVMAVILVLVVVYIILMLLYRKKQKQLRRVKRFRDM</sequence>
<dbReference type="InterPro" id="IPR012907">
    <property type="entry name" value="Peptidase_S11_C"/>
</dbReference>
<keyword evidence="5 18" id="KW-0121">Carboxypeptidase</keyword>
<evidence type="ECO:0000256" key="1">
    <source>
        <dbReference type="ARBA" id="ARBA00003217"/>
    </source>
</evidence>
<dbReference type="SMART" id="SM00936">
    <property type="entry name" value="PBP5_C"/>
    <property type="match status" value="1"/>
</dbReference>
<evidence type="ECO:0000256" key="5">
    <source>
        <dbReference type="ARBA" id="ARBA00022645"/>
    </source>
</evidence>
<feature type="signal peptide" evidence="16">
    <location>
        <begin position="1"/>
        <end position="26"/>
    </location>
</feature>
<gene>
    <name evidence="18" type="ORF">NE695_10145</name>
</gene>
<comment type="catalytic activity">
    <reaction evidence="12">
        <text>Preferential cleavage: (Ac)2-L-Lys-D-Ala-|-D-Ala. Also transpeptidation of peptidyl-alanyl moieties that are N-acyl substituents of D-alanine.</text>
        <dbReference type="EC" id="3.4.16.4"/>
    </reaction>
</comment>
<evidence type="ECO:0000256" key="7">
    <source>
        <dbReference type="ARBA" id="ARBA00022729"/>
    </source>
</evidence>
<dbReference type="PANTHER" id="PTHR21581">
    <property type="entry name" value="D-ALANYL-D-ALANINE CARBOXYPEPTIDASE"/>
    <property type="match status" value="1"/>
</dbReference>
<evidence type="ECO:0000256" key="6">
    <source>
        <dbReference type="ARBA" id="ARBA00022670"/>
    </source>
</evidence>
<proteinExistence type="inferred from homology"/>